<dbReference type="GO" id="GO:0032956">
    <property type="term" value="P:regulation of actin cytoskeleton organization"/>
    <property type="evidence" value="ECO:0007669"/>
    <property type="project" value="TreeGrafter"/>
</dbReference>
<dbReference type="Pfam" id="PF00620">
    <property type="entry name" value="RhoGAP"/>
    <property type="match status" value="1"/>
</dbReference>
<accession>A0A068WSJ7</accession>
<gene>
    <name evidence="4" type="ORF">EgrG_001128900</name>
</gene>
<reference evidence="4" key="2">
    <citation type="submission" date="2014-06" db="EMBL/GenBank/DDBJ databases">
        <authorList>
            <person name="Aslett M."/>
        </authorList>
    </citation>
    <scope>NUCLEOTIDE SEQUENCE</scope>
</reference>
<dbReference type="Gene3D" id="1.20.1270.60">
    <property type="entry name" value="Arfaptin homology (AH) domain/BAR domain"/>
    <property type="match status" value="1"/>
</dbReference>
<dbReference type="SMART" id="SM00324">
    <property type="entry name" value="RhoGAP"/>
    <property type="match status" value="1"/>
</dbReference>
<dbReference type="AlphaFoldDB" id="A0A068WSJ7"/>
<evidence type="ECO:0000259" key="3">
    <source>
        <dbReference type="PROSITE" id="PS50238"/>
    </source>
</evidence>
<dbReference type="GO" id="GO:0007165">
    <property type="term" value="P:signal transduction"/>
    <property type="evidence" value="ECO:0007669"/>
    <property type="project" value="InterPro"/>
</dbReference>
<evidence type="ECO:0000313" key="6">
    <source>
        <dbReference type="WBParaSite" id="EgrG_001128900"/>
    </source>
</evidence>
<dbReference type="WBParaSite" id="EgrG_001128900">
    <property type="protein sequence ID" value="EgrG_001128900"/>
    <property type="gene ID" value="EgrG_001128900"/>
</dbReference>
<evidence type="ECO:0000313" key="5">
    <source>
        <dbReference type="Proteomes" id="UP000492820"/>
    </source>
</evidence>
<dbReference type="PANTHER" id="PTHR14130:SF14">
    <property type="entry name" value="RHO GTPASE-ACTIVATING PROTEIN 92B"/>
    <property type="match status" value="1"/>
</dbReference>
<feature type="region of interest" description="Disordered" evidence="2">
    <location>
        <begin position="766"/>
        <end position="789"/>
    </location>
</feature>
<dbReference type="OrthoDB" id="6260642at2759"/>
<dbReference type="InterPro" id="IPR008936">
    <property type="entry name" value="Rho_GTPase_activation_prot"/>
</dbReference>
<organism evidence="4">
    <name type="scientific">Echinococcus granulosus</name>
    <name type="common">Hydatid tapeworm</name>
    <dbReference type="NCBI Taxonomy" id="6210"/>
    <lineage>
        <taxon>Eukaryota</taxon>
        <taxon>Metazoa</taxon>
        <taxon>Spiralia</taxon>
        <taxon>Lophotrochozoa</taxon>
        <taxon>Platyhelminthes</taxon>
        <taxon>Cestoda</taxon>
        <taxon>Eucestoda</taxon>
        <taxon>Cyclophyllidea</taxon>
        <taxon>Taeniidae</taxon>
        <taxon>Echinococcus</taxon>
        <taxon>Echinococcus granulosus group</taxon>
    </lineage>
</organism>
<sequence>MGKLNGADSASIKSHSSGGRHYMRIKKIPETVLARTCLEASVRLANLQPTLSHLLFGCGQASSRLAQARLNWGARVHESVIGPMKRIADATGPNSEMARARRQAWRAGGELRSVSERAARASTSAVSSQGTLNEEAQSPNGSDGNWHQLPLSANLSTPMNSPSQGDGNSAESSQSGRSILRSAPIPISQSSHQSPPVTASSKETVSPGGVTAVTPNGDGSFIRTAKATQLNAIKEDLEAESQLFKEKALRELFNFETISTLEFSQALVEMVEISAAYHRTCAAILEELAPLLRAELDEQCPLPVYGRSLESHLAVTHAKIAYPLRQCIRALNNPTALCEEGIFRIAGSKTKVDTLKSALNSLRAGTVISQYDPYVVADAMKQYLRSLPQPLLTSHLLGEWTRALEIKDTAVQLRRLRQIAHRMPPEYERNAGYLFRFLHRFTEYSVRNRMTPAGLAIIFGPSLLAPPVPAVSPSSSASTSADGPPTTASVDSNCGGHQNETVPAQLAIQGTYKGLIELLIVHANEIFPLHPDDEEDEAEVNFDVIDNSEEFTRTSGKISLTSEPTSSTSVHPFTPSDLLSRRAQRAMTEFARQSRAIRTLPQRLRAKHWKVVNTTSTASTLASTNPIPVSAPVGRSLTPIPVRKVADLDLDRTSRLDRTRSLTQEEIPVMVKEEEVAATRAKSPQLRQPLRSALQRQHMEWRRAMLEVTEDDGDGGEGGEEQKSSIHGDLYDTLFTLQTLNSKSGVEELLARVRSVYEARSVMGKSTLTSQTDSSDTAGAREKKAGKSGLYMIRRHSTSSLSMLEHNRPRLNNIVATTATAQMTQSSKVANHRKKCCTTPDPLNGRTLHRFTMPLFTTMDIEGKRRPFSTLSRFQRFPVSETEGGVSSNMDSTTSMIALLTTADVENCRWRCEPLTRPSKGTPLPRAGVVDLSSVSDRRKVVSANVSTANYPATSLEDKTSRGLTSLLPQDSK</sequence>
<dbReference type="Proteomes" id="UP000492820">
    <property type="component" value="Unassembled WGS sequence"/>
</dbReference>
<reference evidence="6" key="3">
    <citation type="submission" date="2020-10" db="UniProtKB">
        <authorList>
            <consortium name="WormBaseParasite"/>
        </authorList>
    </citation>
    <scope>IDENTIFICATION</scope>
</reference>
<dbReference type="GO" id="GO:0005096">
    <property type="term" value="F:GTPase activator activity"/>
    <property type="evidence" value="ECO:0007669"/>
    <property type="project" value="UniProtKB-KW"/>
</dbReference>
<dbReference type="InterPro" id="IPR000198">
    <property type="entry name" value="RhoGAP_dom"/>
</dbReference>
<keyword evidence="1" id="KW-0343">GTPase activation</keyword>
<name>A0A068WSJ7_ECHGR</name>
<evidence type="ECO:0000256" key="2">
    <source>
        <dbReference type="SAM" id="MobiDB-lite"/>
    </source>
</evidence>
<evidence type="ECO:0000256" key="1">
    <source>
        <dbReference type="ARBA" id="ARBA00022468"/>
    </source>
</evidence>
<dbReference type="EMBL" id="LK028581">
    <property type="protein sequence ID" value="CDS20608.1"/>
    <property type="molecule type" value="Genomic_DNA"/>
</dbReference>
<feature type="compositionally biased region" description="Low complexity" evidence="2">
    <location>
        <begin position="184"/>
        <end position="196"/>
    </location>
</feature>
<protein>
    <submittedName>
        <fullName evidence="4 6">Rho GTPase activating protein 44</fullName>
    </submittedName>
</protein>
<dbReference type="Gene3D" id="1.10.555.10">
    <property type="entry name" value="Rho GTPase activation protein"/>
    <property type="match status" value="1"/>
</dbReference>
<dbReference type="InterPro" id="IPR047165">
    <property type="entry name" value="RHG17/44/SH3BP1-like"/>
</dbReference>
<feature type="compositionally biased region" description="Polar residues" evidence="2">
    <location>
        <begin position="129"/>
        <end position="177"/>
    </location>
</feature>
<proteinExistence type="predicted"/>
<evidence type="ECO:0000313" key="4">
    <source>
        <dbReference type="EMBL" id="CDS20608.1"/>
    </source>
</evidence>
<dbReference type="PANTHER" id="PTHR14130">
    <property type="entry name" value="3BP-1 RELATED RHOGAP"/>
    <property type="match status" value="1"/>
</dbReference>
<feature type="compositionally biased region" description="Low complexity" evidence="2">
    <location>
        <begin position="471"/>
        <end position="489"/>
    </location>
</feature>
<dbReference type="SUPFAM" id="SSF48350">
    <property type="entry name" value="GTPase activation domain, GAP"/>
    <property type="match status" value="1"/>
</dbReference>
<feature type="domain" description="Rho-GAP" evidence="3">
    <location>
        <begin position="307"/>
        <end position="527"/>
    </location>
</feature>
<feature type="region of interest" description="Disordered" evidence="2">
    <location>
        <begin position="470"/>
        <end position="497"/>
    </location>
</feature>
<reference evidence="4 5" key="1">
    <citation type="journal article" date="2013" name="Nature">
        <title>The genomes of four tapeworm species reveal adaptations to parasitism.</title>
        <authorList>
            <person name="Tsai I.J."/>
            <person name="Zarowiecki M."/>
            <person name="Holroyd N."/>
            <person name="Garciarrubio A."/>
            <person name="Sanchez-Flores A."/>
            <person name="Brooks K.L."/>
            <person name="Tracey A."/>
            <person name="Bobes R.J."/>
            <person name="Fragoso G."/>
            <person name="Sciutto E."/>
            <person name="Aslett M."/>
            <person name="Beasley H."/>
            <person name="Bennett H.M."/>
            <person name="Cai J."/>
            <person name="Camicia F."/>
            <person name="Clark R."/>
            <person name="Cucher M."/>
            <person name="De Silva N."/>
            <person name="Day T.A."/>
            <person name="Deplazes P."/>
            <person name="Estrada K."/>
            <person name="Fernandez C."/>
            <person name="Holland P.W."/>
            <person name="Hou J."/>
            <person name="Hu S."/>
            <person name="Huckvale T."/>
            <person name="Hung S.S."/>
            <person name="Kamenetzky L."/>
            <person name="Keane J.A."/>
            <person name="Kiss F."/>
            <person name="Koziol U."/>
            <person name="Lambert O."/>
            <person name="Liu K."/>
            <person name="Luo X."/>
            <person name="Luo Y."/>
            <person name="Macchiaroli N."/>
            <person name="Nichol S."/>
            <person name="Paps J."/>
            <person name="Parkinson J."/>
            <person name="Pouchkina-Stantcheva N."/>
            <person name="Riddiford N."/>
            <person name="Rosenzvit M."/>
            <person name="Salinas G."/>
            <person name="Wasmuth J.D."/>
            <person name="Zamanian M."/>
            <person name="Zheng Y."/>
            <person name="Cai X."/>
            <person name="Soberon X."/>
            <person name="Olson P.D."/>
            <person name="Laclette J.P."/>
            <person name="Brehm K."/>
            <person name="Berriman M."/>
            <person name="Garciarrubio A."/>
            <person name="Bobes R.J."/>
            <person name="Fragoso G."/>
            <person name="Sanchez-Flores A."/>
            <person name="Estrada K."/>
            <person name="Cevallos M.A."/>
            <person name="Morett E."/>
            <person name="Gonzalez V."/>
            <person name="Portillo T."/>
            <person name="Ochoa-Leyva A."/>
            <person name="Jose M.V."/>
            <person name="Sciutto E."/>
            <person name="Landa A."/>
            <person name="Jimenez L."/>
            <person name="Valdes V."/>
            <person name="Carrero J.C."/>
            <person name="Larralde C."/>
            <person name="Morales-Montor J."/>
            <person name="Limon-Lason J."/>
            <person name="Soberon X."/>
            <person name="Laclette J.P."/>
        </authorList>
    </citation>
    <scope>NUCLEOTIDE SEQUENCE [LARGE SCALE GENOMIC DNA]</scope>
</reference>
<feature type="compositionally biased region" description="Low complexity" evidence="2">
    <location>
        <begin position="766"/>
        <end position="777"/>
    </location>
</feature>
<dbReference type="PROSITE" id="PS50238">
    <property type="entry name" value="RHOGAP"/>
    <property type="match status" value="1"/>
</dbReference>
<feature type="region of interest" description="Disordered" evidence="2">
    <location>
        <begin position="87"/>
        <end position="217"/>
    </location>
</feature>
<dbReference type="GO" id="GO:0035020">
    <property type="term" value="P:regulation of Rac protein signal transduction"/>
    <property type="evidence" value="ECO:0007669"/>
    <property type="project" value="TreeGrafter"/>
</dbReference>
<dbReference type="InterPro" id="IPR027267">
    <property type="entry name" value="AH/BAR_dom_sf"/>
</dbReference>